<dbReference type="InterPro" id="IPR030678">
    <property type="entry name" value="Peptide/Ni-bd"/>
</dbReference>
<feature type="compositionally biased region" description="Low complexity" evidence="4">
    <location>
        <begin position="26"/>
        <end position="41"/>
    </location>
</feature>
<dbReference type="PANTHER" id="PTHR30290:SF9">
    <property type="entry name" value="OLIGOPEPTIDE-BINDING PROTEIN APPA"/>
    <property type="match status" value="1"/>
</dbReference>
<feature type="chain" id="PRO_5045992562" evidence="5">
    <location>
        <begin position="26"/>
        <end position="556"/>
    </location>
</feature>
<evidence type="ECO:0000259" key="6">
    <source>
        <dbReference type="Pfam" id="PF00496"/>
    </source>
</evidence>
<comment type="similarity">
    <text evidence="1">Belongs to the bacterial solute-binding protein 5 family.</text>
</comment>
<dbReference type="RefSeq" id="WP_209460064.1">
    <property type="nucleotide sequence ID" value="NZ_JAGGKC010000020.1"/>
</dbReference>
<organism evidence="7 8">
    <name type="scientific">Youngiibacter multivorans</name>
    <dbReference type="NCBI Taxonomy" id="937251"/>
    <lineage>
        <taxon>Bacteria</taxon>
        <taxon>Bacillati</taxon>
        <taxon>Bacillota</taxon>
        <taxon>Clostridia</taxon>
        <taxon>Eubacteriales</taxon>
        <taxon>Clostridiaceae</taxon>
        <taxon>Youngiibacter</taxon>
    </lineage>
</organism>
<feature type="region of interest" description="Disordered" evidence="4">
    <location>
        <begin position="24"/>
        <end position="43"/>
    </location>
</feature>
<dbReference type="SUPFAM" id="SSF53850">
    <property type="entry name" value="Periplasmic binding protein-like II"/>
    <property type="match status" value="1"/>
</dbReference>
<reference evidence="7 8" key="1">
    <citation type="submission" date="2021-03" db="EMBL/GenBank/DDBJ databases">
        <title>Genomic Encyclopedia of Type Strains, Phase IV (KMG-IV): sequencing the most valuable type-strain genomes for metagenomic binning, comparative biology and taxonomic classification.</title>
        <authorList>
            <person name="Goeker M."/>
        </authorList>
    </citation>
    <scope>NUCLEOTIDE SEQUENCE [LARGE SCALE GENOMIC DNA]</scope>
    <source>
        <strain evidence="7 8">DSM 6139</strain>
    </source>
</reference>
<dbReference type="PIRSF" id="PIRSF002741">
    <property type="entry name" value="MppA"/>
    <property type="match status" value="1"/>
</dbReference>
<sequence length="556" mass="61222">MKKRISALIATMMLAAVLAGCSGKAEPTTPGTPTTPSETSGKASVLYSNGGPVEFFEHPWLNPASYMHQKAMYDHLLVADENLNPVAGALAKSYTMAADGTKLEFELRDDIFWHDGEKITSADVKWSIEYALKITGLNAVFASTFKAIKGAPEFIAKTATEISGIKVDGAKITIEFAKVAPDALLAFTQFAPLPQKHFKDADPLKFQQAPYFQAPVGSGPFMVDEVKLNEYTTLKPFDKYYGGAPKYSIYLSPSPGDSDPNLVTNAQSGMLDYAYTKSVDAASSLKDVPGLTVTQVNIRYTRLFYLNKFDKKDGKKSPLADVKVRQAIKYAIDMESIAKNLFKGAAVPANSLTPNEATKAAGLNDYKYDPEKAKALLAEAGWDSKTVLDVVYYYTDQLTVDFMASIQSYLKAVGIEMKFRLLEGDLGTLLWTPPADQKNGPSAVDWDMAYAANAALSLHEYYDRYRTGSSSNSHTPEDPKLNELIDATNSTFDSAEMTKAFNELQKYENESMFTMALYYQPVFVVQSDKITKGAAKYGNPQFSYNWNVQNWEVAAK</sequence>
<dbReference type="Gene3D" id="3.40.190.10">
    <property type="entry name" value="Periplasmic binding protein-like II"/>
    <property type="match status" value="1"/>
</dbReference>
<dbReference type="InterPro" id="IPR039424">
    <property type="entry name" value="SBP_5"/>
</dbReference>
<keyword evidence="2" id="KW-0813">Transport</keyword>
<keyword evidence="8" id="KW-1185">Reference proteome</keyword>
<feature type="signal peptide" evidence="5">
    <location>
        <begin position="1"/>
        <end position="25"/>
    </location>
</feature>
<evidence type="ECO:0000256" key="3">
    <source>
        <dbReference type="ARBA" id="ARBA00022729"/>
    </source>
</evidence>
<accession>A0ABS4G5S4</accession>
<comment type="caution">
    <text evidence="7">The sequence shown here is derived from an EMBL/GenBank/DDBJ whole genome shotgun (WGS) entry which is preliminary data.</text>
</comment>
<protein>
    <submittedName>
        <fullName evidence="7">ABC-type transport system substrate-binding protein</fullName>
    </submittedName>
</protein>
<evidence type="ECO:0000313" key="7">
    <source>
        <dbReference type="EMBL" id="MBP1919883.1"/>
    </source>
</evidence>
<feature type="domain" description="Solute-binding protein family 5" evidence="6">
    <location>
        <begin position="87"/>
        <end position="470"/>
    </location>
</feature>
<dbReference type="PANTHER" id="PTHR30290">
    <property type="entry name" value="PERIPLASMIC BINDING COMPONENT OF ABC TRANSPORTER"/>
    <property type="match status" value="1"/>
</dbReference>
<gene>
    <name evidence="7" type="ORF">J2Z34_002379</name>
</gene>
<evidence type="ECO:0000256" key="5">
    <source>
        <dbReference type="SAM" id="SignalP"/>
    </source>
</evidence>
<evidence type="ECO:0000313" key="8">
    <source>
        <dbReference type="Proteomes" id="UP001519271"/>
    </source>
</evidence>
<dbReference type="Gene3D" id="3.10.105.10">
    <property type="entry name" value="Dipeptide-binding Protein, Domain 3"/>
    <property type="match status" value="1"/>
</dbReference>
<dbReference type="EMBL" id="JAGGKC010000020">
    <property type="protein sequence ID" value="MBP1919883.1"/>
    <property type="molecule type" value="Genomic_DNA"/>
</dbReference>
<proteinExistence type="inferred from homology"/>
<dbReference type="PROSITE" id="PS51257">
    <property type="entry name" value="PROKAR_LIPOPROTEIN"/>
    <property type="match status" value="1"/>
</dbReference>
<dbReference type="InterPro" id="IPR000914">
    <property type="entry name" value="SBP_5_dom"/>
</dbReference>
<evidence type="ECO:0000256" key="2">
    <source>
        <dbReference type="ARBA" id="ARBA00022448"/>
    </source>
</evidence>
<keyword evidence="3 5" id="KW-0732">Signal</keyword>
<dbReference type="Gene3D" id="3.90.76.10">
    <property type="entry name" value="Dipeptide-binding Protein, Domain 1"/>
    <property type="match status" value="1"/>
</dbReference>
<evidence type="ECO:0000256" key="1">
    <source>
        <dbReference type="ARBA" id="ARBA00005695"/>
    </source>
</evidence>
<evidence type="ECO:0000256" key="4">
    <source>
        <dbReference type="SAM" id="MobiDB-lite"/>
    </source>
</evidence>
<dbReference type="Pfam" id="PF00496">
    <property type="entry name" value="SBP_bac_5"/>
    <property type="match status" value="1"/>
</dbReference>
<name>A0ABS4G5S4_9CLOT</name>
<dbReference type="Proteomes" id="UP001519271">
    <property type="component" value="Unassembled WGS sequence"/>
</dbReference>
<dbReference type="CDD" id="cd00995">
    <property type="entry name" value="PBP2_NikA_DppA_OppA_like"/>
    <property type="match status" value="1"/>
</dbReference>